<organism evidence="1 2">
    <name type="scientific">Selenomonas infelix ATCC 43532</name>
    <dbReference type="NCBI Taxonomy" id="679201"/>
    <lineage>
        <taxon>Bacteria</taxon>
        <taxon>Bacillati</taxon>
        <taxon>Bacillota</taxon>
        <taxon>Negativicutes</taxon>
        <taxon>Selenomonadales</taxon>
        <taxon>Selenomonadaceae</taxon>
        <taxon>Selenomonas</taxon>
    </lineage>
</organism>
<dbReference type="EMBL" id="ACZM01000017">
    <property type="protein sequence ID" value="EHG19876.1"/>
    <property type="molecule type" value="Genomic_DNA"/>
</dbReference>
<dbReference type="Pfam" id="PF12611">
    <property type="entry name" value="Flagellar_put"/>
    <property type="match status" value="1"/>
</dbReference>
<dbReference type="PATRIC" id="fig|679201.3.peg.1783"/>
<gene>
    <name evidence="1" type="ORF">HMPREF9334_01768</name>
</gene>
<proteinExistence type="predicted"/>
<evidence type="ECO:0000313" key="2">
    <source>
        <dbReference type="Proteomes" id="UP000004129"/>
    </source>
</evidence>
<protein>
    <recommendedName>
        <fullName evidence="3">Flagellar operon protein</fullName>
    </recommendedName>
</protein>
<keyword evidence="2" id="KW-1185">Reference proteome</keyword>
<evidence type="ECO:0008006" key="3">
    <source>
        <dbReference type="Google" id="ProtNLM"/>
    </source>
</evidence>
<dbReference type="NCBIfam" id="TIGR02530">
    <property type="entry name" value="flg_new"/>
    <property type="match status" value="1"/>
</dbReference>
<accession>G5GR16</accession>
<evidence type="ECO:0000313" key="1">
    <source>
        <dbReference type="EMBL" id="EHG19876.1"/>
    </source>
</evidence>
<sequence>MFKLLYKMYDIVCVKMCYKICYKVKGEMMEIHPAVQGGAEQGSARVGRGQGTSLPNHVFQEVLDAAGSRTRFSSHAKTRIEQRGVRLTADDLTRLDDAIDRMAAKGVRDALVYMSRGLAMVVSVKNRTVITALDEASAKENIFTNIDSAAIL</sequence>
<dbReference type="HOGENOM" id="CLU_145226_2_0_9"/>
<dbReference type="InterPro" id="IPR013367">
    <property type="entry name" value="Flagellar_put"/>
</dbReference>
<dbReference type="AlphaFoldDB" id="G5GR16"/>
<name>G5GR16_9FIRM</name>
<reference evidence="1 2" key="1">
    <citation type="submission" date="2011-08" db="EMBL/GenBank/DDBJ databases">
        <title>The Genome Sequence of Selenomonas infelix ATCC 43532.</title>
        <authorList>
            <consortium name="The Broad Institute Genome Sequencing Platform"/>
            <person name="Earl A."/>
            <person name="Ward D."/>
            <person name="Feldgarden M."/>
            <person name="Gevers D."/>
            <person name="Izard J."/>
            <person name="Blanton J.M."/>
            <person name="Baranova O.V."/>
            <person name="Dewhirst F.E."/>
            <person name="Young S.K."/>
            <person name="Zeng Q."/>
            <person name="Gargeya S."/>
            <person name="Fitzgerald M."/>
            <person name="Haas B."/>
            <person name="Abouelleil A."/>
            <person name="Alvarado L."/>
            <person name="Arachchi H.M."/>
            <person name="Berlin A."/>
            <person name="Brown A."/>
            <person name="Chapman S.B."/>
            <person name="Chen Z."/>
            <person name="Dunbar C."/>
            <person name="Freedman E."/>
            <person name="Gearin G."/>
            <person name="Gellesch M."/>
            <person name="Goldberg J."/>
            <person name="Griggs A."/>
            <person name="Gujja S."/>
            <person name="Heiman D."/>
            <person name="Howarth C."/>
            <person name="Larson L."/>
            <person name="Lui A."/>
            <person name="MacDonald P.J.P."/>
            <person name="Montmayeur A."/>
            <person name="Murphy C."/>
            <person name="Neiman D."/>
            <person name="Pearson M."/>
            <person name="Priest M."/>
            <person name="Roberts A."/>
            <person name="Saif S."/>
            <person name="Shea T."/>
            <person name="Shenoy N."/>
            <person name="Sisk P."/>
            <person name="Stolte C."/>
            <person name="Sykes S."/>
            <person name="Wortman J."/>
            <person name="Nusbaum C."/>
            <person name="Birren B."/>
        </authorList>
    </citation>
    <scope>NUCLEOTIDE SEQUENCE [LARGE SCALE GENOMIC DNA]</scope>
    <source>
        <strain evidence="1 2">ATCC 43532</strain>
    </source>
</reference>
<dbReference type="STRING" id="679201.HMPREF9334_01768"/>
<dbReference type="eggNOG" id="ENOG5032Y5R">
    <property type="taxonomic scope" value="Bacteria"/>
</dbReference>
<dbReference type="Proteomes" id="UP000004129">
    <property type="component" value="Unassembled WGS sequence"/>
</dbReference>
<comment type="caution">
    <text evidence="1">The sequence shown here is derived from an EMBL/GenBank/DDBJ whole genome shotgun (WGS) entry which is preliminary data.</text>
</comment>